<dbReference type="RefSeq" id="WP_115960243.1">
    <property type="nucleotide sequence ID" value="NZ_CBCRVL010000013.1"/>
</dbReference>
<protein>
    <submittedName>
        <fullName evidence="1">Uncharacterized protein</fullName>
    </submittedName>
</protein>
<evidence type="ECO:0000313" key="1">
    <source>
        <dbReference type="EMBL" id="REC66589.1"/>
    </source>
</evidence>
<reference evidence="1 2" key="1">
    <citation type="journal article" date="2007" name="Int. J. Syst. Evol. Microbiol.">
        <title>Chryseobacterium flavum sp. nov., isolated from polluted soil.</title>
        <authorList>
            <person name="Zhou Y."/>
            <person name="Dong J."/>
            <person name="Wang X."/>
            <person name="Huang X."/>
            <person name="Zhang K.Y."/>
            <person name="Zhang Y.Q."/>
            <person name="Guo Y.F."/>
            <person name="Lai R."/>
            <person name="Li W.J."/>
        </authorList>
    </citation>
    <scope>NUCLEOTIDE SEQUENCE [LARGE SCALE GENOMIC DNA]</scope>
    <source>
        <strain evidence="1 2">KCTC 12877</strain>
    </source>
</reference>
<evidence type="ECO:0000313" key="2">
    <source>
        <dbReference type="Proteomes" id="UP000256769"/>
    </source>
</evidence>
<dbReference type="OrthoDB" id="964707at2"/>
<comment type="caution">
    <text evidence="1">The sequence shown here is derived from an EMBL/GenBank/DDBJ whole genome shotgun (WGS) entry which is preliminary data.</text>
</comment>
<keyword evidence="2" id="KW-1185">Reference proteome</keyword>
<gene>
    <name evidence="1" type="ORF">DRF59_12205</name>
</gene>
<dbReference type="AlphaFoldDB" id="A0A3D9CLR1"/>
<dbReference type="EMBL" id="QNUE01000008">
    <property type="protein sequence ID" value="REC66589.1"/>
    <property type="molecule type" value="Genomic_DNA"/>
</dbReference>
<name>A0A3D9CLR1_9FLAO</name>
<dbReference type="Proteomes" id="UP000256769">
    <property type="component" value="Unassembled WGS sequence"/>
</dbReference>
<sequence>MASGPRYNAQTLTISGANWTVSPPGITEAGTNYTGTYESATNQIVLAVSVPLLLGNAKVSVHYEPNPTWHNSLILSAKRTNNGTTLCALCTISGGLTYQTLTQTDIELFRIQAVLALAAYTGINIQLQLSGVSVTIPATSYQSRVVFTVAGL</sequence>
<organism evidence="1 2">
    <name type="scientific">Chryseobacterium flavum</name>
    <dbReference type="NCBI Taxonomy" id="415851"/>
    <lineage>
        <taxon>Bacteria</taxon>
        <taxon>Pseudomonadati</taxon>
        <taxon>Bacteroidota</taxon>
        <taxon>Flavobacteriia</taxon>
        <taxon>Flavobacteriales</taxon>
        <taxon>Weeksellaceae</taxon>
        <taxon>Chryseobacterium group</taxon>
        <taxon>Chryseobacterium</taxon>
    </lineage>
</organism>
<accession>A0A3D9CLR1</accession>
<proteinExistence type="predicted"/>